<keyword evidence="6 11" id="KW-0067">ATP-binding</keyword>
<organism evidence="11 12">
    <name type="scientific">Pseudoalteromonas rhizosphaerae</name>
    <dbReference type="NCBI Taxonomy" id="2518973"/>
    <lineage>
        <taxon>Bacteria</taxon>
        <taxon>Pseudomonadati</taxon>
        <taxon>Pseudomonadota</taxon>
        <taxon>Gammaproteobacteria</taxon>
        <taxon>Alteromonadales</taxon>
        <taxon>Pseudoalteromonadaceae</taxon>
        <taxon>Pseudoalteromonas</taxon>
    </lineage>
</organism>
<gene>
    <name evidence="11" type="ORF">ACI2JU_23290</name>
</gene>
<dbReference type="GO" id="GO:0005524">
    <property type="term" value="F:ATP binding"/>
    <property type="evidence" value="ECO:0007669"/>
    <property type="project" value="UniProtKB-KW"/>
</dbReference>
<name>A0ABW8L3Z7_9GAMM</name>
<keyword evidence="2" id="KW-0813">Transport</keyword>
<evidence type="ECO:0000256" key="8">
    <source>
        <dbReference type="ARBA" id="ARBA00023065"/>
    </source>
</evidence>
<keyword evidence="3" id="KW-1003">Cell membrane</keyword>
<comment type="caution">
    <text evidence="11">The sequence shown here is derived from an EMBL/GenBank/DDBJ whole genome shotgun (WGS) entry which is preliminary data.</text>
</comment>
<dbReference type="PROSITE" id="PS50893">
    <property type="entry name" value="ABC_TRANSPORTER_2"/>
    <property type="match status" value="1"/>
</dbReference>
<evidence type="ECO:0000256" key="1">
    <source>
        <dbReference type="ARBA" id="ARBA00004202"/>
    </source>
</evidence>
<dbReference type="Pfam" id="PF00005">
    <property type="entry name" value="ABC_tran"/>
    <property type="match status" value="1"/>
</dbReference>
<dbReference type="Gene3D" id="3.40.50.300">
    <property type="entry name" value="P-loop containing nucleotide triphosphate hydrolases"/>
    <property type="match status" value="1"/>
</dbReference>
<dbReference type="SUPFAM" id="SSF52540">
    <property type="entry name" value="P-loop containing nucleoside triphosphate hydrolases"/>
    <property type="match status" value="1"/>
</dbReference>
<evidence type="ECO:0000313" key="11">
    <source>
        <dbReference type="EMBL" id="MFK3866774.1"/>
    </source>
</evidence>
<dbReference type="InterPro" id="IPR003439">
    <property type="entry name" value="ABC_transporter-like_ATP-bd"/>
</dbReference>
<evidence type="ECO:0000256" key="5">
    <source>
        <dbReference type="ARBA" id="ARBA00022741"/>
    </source>
</evidence>
<sequence>MISVKNLYKTYQDKVVLNDINIDFPVHKVSSLIGPNGAGKSTLLMTIGRLLAQTSGSIELNNKNICTTPLRQYALQVATLRQTPHFDLKIKVRELVAFGRFPHNRGALTKLDERVIDDALDFLSLTSLRNAYIDELSGGQRQMAFLAMTIAQQTPYLLLDEPLNNLDMKHGAHIMNALRRLCDEQQRTIVLVVHDINFAANYSDHLVAMKNGKIHSCGSINHVITEDNLRDLYELNIEVLQSKTGTICNYFNLTGEQSR</sequence>
<dbReference type="EMBL" id="JBJDOT010000062">
    <property type="protein sequence ID" value="MFK3866774.1"/>
    <property type="molecule type" value="Genomic_DNA"/>
</dbReference>
<comment type="subcellular location">
    <subcellularLocation>
        <location evidence="1">Cell membrane</location>
        <topology evidence="1">Peripheral membrane protein</topology>
    </subcellularLocation>
</comment>
<dbReference type="PANTHER" id="PTHR42771:SF3">
    <property type="entry name" value="PETROBACTIN IMPORT ATP-BINDING PROTEIN YCLP"/>
    <property type="match status" value="1"/>
</dbReference>
<keyword evidence="12" id="KW-1185">Reference proteome</keyword>
<keyword evidence="4" id="KW-0410">Iron transport</keyword>
<dbReference type="PROSITE" id="PS00211">
    <property type="entry name" value="ABC_TRANSPORTER_1"/>
    <property type="match status" value="1"/>
</dbReference>
<keyword evidence="7" id="KW-0408">Iron</keyword>
<dbReference type="InterPro" id="IPR017871">
    <property type="entry name" value="ABC_transporter-like_CS"/>
</dbReference>
<evidence type="ECO:0000256" key="7">
    <source>
        <dbReference type="ARBA" id="ARBA00023004"/>
    </source>
</evidence>
<keyword evidence="9" id="KW-0472">Membrane</keyword>
<dbReference type="InterPro" id="IPR003593">
    <property type="entry name" value="AAA+_ATPase"/>
</dbReference>
<dbReference type="RefSeq" id="WP_404676628.1">
    <property type="nucleotide sequence ID" value="NZ_JBJDOT010000062.1"/>
</dbReference>
<protein>
    <submittedName>
        <fullName evidence="11">ABC transporter ATP-binding protein</fullName>
    </submittedName>
</protein>
<dbReference type="InterPro" id="IPR027417">
    <property type="entry name" value="P-loop_NTPase"/>
</dbReference>
<reference evidence="11 12" key="1">
    <citation type="submission" date="2024-11" db="EMBL/GenBank/DDBJ databases">
        <title>The Natural Products Discovery Center: Release of the First 8490 Sequenced Strains for Exploring Actinobacteria Biosynthetic Diversity.</title>
        <authorList>
            <person name="Kalkreuter E."/>
            <person name="Kautsar S.A."/>
            <person name="Yang D."/>
            <person name="Bader C.D."/>
            <person name="Teijaro C.N."/>
            <person name="Fluegel L."/>
            <person name="Davis C.M."/>
            <person name="Simpson J.R."/>
            <person name="Lauterbach L."/>
            <person name="Steele A.D."/>
            <person name="Gui C."/>
            <person name="Meng S."/>
            <person name="Li G."/>
            <person name="Viehrig K."/>
            <person name="Ye F."/>
            <person name="Su P."/>
            <person name="Kiefer A.F."/>
            <person name="Nichols A."/>
            <person name="Cepeda A.J."/>
            <person name="Yan W."/>
            <person name="Fan B."/>
            <person name="Jiang Y."/>
            <person name="Adhikari A."/>
            <person name="Zheng C.-J."/>
            <person name="Schuster L."/>
            <person name="Cowan T.M."/>
            <person name="Smanski M.J."/>
            <person name="Chevrette M.G."/>
            <person name="De Carvalho L.P.S."/>
            <person name="Shen B."/>
        </authorList>
    </citation>
    <scope>NUCLEOTIDE SEQUENCE [LARGE SCALE GENOMIC DNA]</scope>
    <source>
        <strain evidence="11 12">NPDC078403</strain>
    </source>
</reference>
<evidence type="ECO:0000256" key="6">
    <source>
        <dbReference type="ARBA" id="ARBA00022840"/>
    </source>
</evidence>
<dbReference type="PANTHER" id="PTHR42771">
    <property type="entry name" value="IRON(3+)-HYDROXAMATE IMPORT ATP-BINDING PROTEIN FHUC"/>
    <property type="match status" value="1"/>
</dbReference>
<evidence type="ECO:0000259" key="10">
    <source>
        <dbReference type="PROSITE" id="PS50893"/>
    </source>
</evidence>
<keyword evidence="8" id="KW-0406">Ion transport</keyword>
<evidence type="ECO:0000256" key="3">
    <source>
        <dbReference type="ARBA" id="ARBA00022475"/>
    </source>
</evidence>
<accession>A0ABW8L3Z7</accession>
<evidence type="ECO:0000256" key="9">
    <source>
        <dbReference type="ARBA" id="ARBA00023136"/>
    </source>
</evidence>
<dbReference type="CDD" id="cd03214">
    <property type="entry name" value="ABC_Iron-Siderophores_B12_Hemin"/>
    <property type="match status" value="1"/>
</dbReference>
<dbReference type="InterPro" id="IPR051535">
    <property type="entry name" value="Siderophore_ABC-ATPase"/>
</dbReference>
<proteinExistence type="predicted"/>
<evidence type="ECO:0000256" key="2">
    <source>
        <dbReference type="ARBA" id="ARBA00022448"/>
    </source>
</evidence>
<dbReference type="Proteomes" id="UP001620262">
    <property type="component" value="Unassembled WGS sequence"/>
</dbReference>
<dbReference type="SMART" id="SM00382">
    <property type="entry name" value="AAA"/>
    <property type="match status" value="1"/>
</dbReference>
<evidence type="ECO:0000313" key="12">
    <source>
        <dbReference type="Proteomes" id="UP001620262"/>
    </source>
</evidence>
<evidence type="ECO:0000256" key="4">
    <source>
        <dbReference type="ARBA" id="ARBA00022496"/>
    </source>
</evidence>
<keyword evidence="5" id="KW-0547">Nucleotide-binding</keyword>
<feature type="domain" description="ABC transporter" evidence="10">
    <location>
        <begin position="2"/>
        <end position="236"/>
    </location>
</feature>